<dbReference type="EMBL" id="JAVFWL010000001">
    <property type="protein sequence ID" value="KAK6729686.1"/>
    <property type="molecule type" value="Genomic_DNA"/>
</dbReference>
<organism evidence="2 3">
    <name type="scientific">Necator americanus</name>
    <name type="common">Human hookworm</name>
    <dbReference type="NCBI Taxonomy" id="51031"/>
    <lineage>
        <taxon>Eukaryota</taxon>
        <taxon>Metazoa</taxon>
        <taxon>Ecdysozoa</taxon>
        <taxon>Nematoda</taxon>
        <taxon>Chromadorea</taxon>
        <taxon>Rhabditida</taxon>
        <taxon>Rhabditina</taxon>
        <taxon>Rhabditomorpha</taxon>
        <taxon>Strongyloidea</taxon>
        <taxon>Ancylostomatidae</taxon>
        <taxon>Bunostominae</taxon>
        <taxon>Necator</taxon>
    </lineage>
</organism>
<comment type="caution">
    <text evidence="2">The sequence shown here is derived from an EMBL/GenBank/DDBJ whole genome shotgun (WGS) entry which is preliminary data.</text>
</comment>
<reference evidence="2 3" key="1">
    <citation type="submission" date="2023-08" db="EMBL/GenBank/DDBJ databases">
        <title>A Necator americanus chromosomal reference genome.</title>
        <authorList>
            <person name="Ilik V."/>
            <person name="Petrzelkova K.J."/>
            <person name="Pardy F."/>
            <person name="Fuh T."/>
            <person name="Niatou-Singa F.S."/>
            <person name="Gouil Q."/>
            <person name="Baker L."/>
            <person name="Ritchie M.E."/>
            <person name="Jex A.R."/>
            <person name="Gazzola D."/>
            <person name="Li H."/>
            <person name="Toshio Fujiwara R."/>
            <person name="Zhan B."/>
            <person name="Aroian R.V."/>
            <person name="Pafco B."/>
            <person name="Schwarz E.M."/>
        </authorList>
    </citation>
    <scope>NUCLEOTIDE SEQUENCE [LARGE SCALE GENOMIC DNA]</scope>
    <source>
        <strain evidence="2 3">Aroian</strain>
        <tissue evidence="2">Whole animal</tissue>
    </source>
</reference>
<name>A0ABR1BXA4_NECAM</name>
<evidence type="ECO:0000313" key="3">
    <source>
        <dbReference type="Proteomes" id="UP001303046"/>
    </source>
</evidence>
<dbReference type="Proteomes" id="UP001303046">
    <property type="component" value="Unassembled WGS sequence"/>
</dbReference>
<evidence type="ECO:0000313" key="2">
    <source>
        <dbReference type="EMBL" id="KAK6729686.1"/>
    </source>
</evidence>
<keyword evidence="3" id="KW-1185">Reference proteome</keyword>
<accession>A0ABR1BXA4</accession>
<sequence length="83" mass="9523">MFTGNERRRDGELLQVRRTLRGGEEEEDEDVEEVGNNGASTAGIIMNVSKSDLNAKHKNHREKKVVRMRNEVHKIDFMTISIV</sequence>
<protein>
    <submittedName>
        <fullName evidence="2">Uncharacterized protein</fullName>
    </submittedName>
</protein>
<evidence type="ECO:0000256" key="1">
    <source>
        <dbReference type="SAM" id="MobiDB-lite"/>
    </source>
</evidence>
<proteinExistence type="predicted"/>
<feature type="region of interest" description="Disordered" evidence="1">
    <location>
        <begin position="1"/>
        <end position="42"/>
    </location>
</feature>
<gene>
    <name evidence="2" type="primary">Necator_chrI.g2751</name>
    <name evidence="2" type="ORF">RB195_006623</name>
</gene>
<feature type="compositionally biased region" description="Basic and acidic residues" evidence="1">
    <location>
        <begin position="1"/>
        <end position="12"/>
    </location>
</feature>
<feature type="compositionally biased region" description="Acidic residues" evidence="1">
    <location>
        <begin position="24"/>
        <end position="33"/>
    </location>
</feature>